<name>G0NQ84_CAEBE</name>
<evidence type="ECO:0000313" key="2">
    <source>
        <dbReference type="EMBL" id="EGT35539.1"/>
    </source>
</evidence>
<reference evidence="3" key="1">
    <citation type="submission" date="2011-07" db="EMBL/GenBank/DDBJ databases">
        <authorList>
            <consortium name="Caenorhabditis brenneri Sequencing and Analysis Consortium"/>
            <person name="Wilson R.K."/>
        </authorList>
    </citation>
    <scope>NUCLEOTIDE SEQUENCE [LARGE SCALE GENOMIC DNA]</scope>
    <source>
        <strain evidence="3">PB2801</strain>
    </source>
</reference>
<keyword evidence="1" id="KW-0732">Signal</keyword>
<feature type="signal peptide" evidence="1">
    <location>
        <begin position="1"/>
        <end position="17"/>
    </location>
</feature>
<gene>
    <name evidence="2" type="ORF">CAEBREN_06391</name>
</gene>
<dbReference type="OMA" id="NDARHEY"/>
<proteinExistence type="predicted"/>
<dbReference type="OrthoDB" id="5863269at2759"/>
<accession>G0NQ84</accession>
<dbReference type="InParanoid" id="G0NQ84"/>
<dbReference type="Proteomes" id="UP000008068">
    <property type="component" value="Unassembled WGS sequence"/>
</dbReference>
<dbReference type="AlphaFoldDB" id="G0NQ84"/>
<sequence length="195" mass="22427">MNLLVILFSLLFSLVDSDATIANKKKNRELAVEYFNDARYEYSIGLQISNMLELQYNIRLEQEAKKFITCEDIKHGSDYRVQLLQKPFFSKYAVNPDAREIQLNKTSYLENEDFKSKVEFLHPLQYGVGCAELHIKCPYPGGTLLRATAVCLFGPKKTDHISEWEHGKPMSQRDQESASGLCVSSEPLFIRTNRH</sequence>
<evidence type="ECO:0008006" key="4">
    <source>
        <dbReference type="Google" id="ProtNLM"/>
    </source>
</evidence>
<dbReference type="Gene3D" id="3.40.33.10">
    <property type="entry name" value="CAP"/>
    <property type="match status" value="1"/>
</dbReference>
<evidence type="ECO:0000256" key="1">
    <source>
        <dbReference type="SAM" id="SignalP"/>
    </source>
</evidence>
<dbReference type="HOGENOM" id="CLU_1397441_0_0_1"/>
<dbReference type="eggNOG" id="ENOG502TJQ6">
    <property type="taxonomic scope" value="Eukaryota"/>
</dbReference>
<evidence type="ECO:0000313" key="3">
    <source>
        <dbReference type="Proteomes" id="UP000008068"/>
    </source>
</evidence>
<organism evidence="3">
    <name type="scientific">Caenorhabditis brenneri</name>
    <name type="common">Nematode worm</name>
    <dbReference type="NCBI Taxonomy" id="135651"/>
    <lineage>
        <taxon>Eukaryota</taxon>
        <taxon>Metazoa</taxon>
        <taxon>Ecdysozoa</taxon>
        <taxon>Nematoda</taxon>
        <taxon>Chromadorea</taxon>
        <taxon>Rhabditida</taxon>
        <taxon>Rhabditina</taxon>
        <taxon>Rhabditomorpha</taxon>
        <taxon>Rhabditoidea</taxon>
        <taxon>Rhabditidae</taxon>
        <taxon>Peloderinae</taxon>
        <taxon>Caenorhabditis</taxon>
    </lineage>
</organism>
<keyword evidence="3" id="KW-1185">Reference proteome</keyword>
<dbReference type="EMBL" id="GL379923">
    <property type="protein sequence ID" value="EGT35539.1"/>
    <property type="molecule type" value="Genomic_DNA"/>
</dbReference>
<feature type="chain" id="PRO_5003405543" description="SCP domain-containing protein" evidence="1">
    <location>
        <begin position="18"/>
        <end position="195"/>
    </location>
</feature>
<protein>
    <recommendedName>
        <fullName evidence="4">SCP domain-containing protein</fullName>
    </recommendedName>
</protein>
<dbReference type="InterPro" id="IPR035940">
    <property type="entry name" value="CAP_sf"/>
</dbReference>